<evidence type="ECO:0000256" key="1">
    <source>
        <dbReference type="SAM" id="MobiDB-lite"/>
    </source>
</evidence>
<dbReference type="EMBL" id="CAMXCT010003250">
    <property type="protein sequence ID" value="CAI4003348.1"/>
    <property type="molecule type" value="Genomic_DNA"/>
</dbReference>
<accession>A0A9P1D3Y4</accession>
<feature type="region of interest" description="Disordered" evidence="1">
    <location>
        <begin position="528"/>
        <end position="554"/>
    </location>
</feature>
<dbReference type="EMBL" id="CAMXCT020003250">
    <property type="protein sequence ID" value="CAL1156723.1"/>
    <property type="molecule type" value="Genomic_DNA"/>
</dbReference>
<keyword evidence="3" id="KW-0418">Kinase</keyword>
<comment type="caution">
    <text evidence="2">The sequence shown here is derived from an EMBL/GenBank/DDBJ whole genome shotgun (WGS) entry which is preliminary data.</text>
</comment>
<dbReference type="AlphaFoldDB" id="A0A9P1D3Y4"/>
<dbReference type="Proteomes" id="UP001152797">
    <property type="component" value="Unassembled WGS sequence"/>
</dbReference>
<keyword evidence="4" id="KW-1185">Reference proteome</keyword>
<organism evidence="2">
    <name type="scientific">Cladocopium goreaui</name>
    <dbReference type="NCBI Taxonomy" id="2562237"/>
    <lineage>
        <taxon>Eukaryota</taxon>
        <taxon>Sar</taxon>
        <taxon>Alveolata</taxon>
        <taxon>Dinophyceae</taxon>
        <taxon>Suessiales</taxon>
        <taxon>Symbiodiniaceae</taxon>
        <taxon>Cladocopium</taxon>
    </lineage>
</organism>
<gene>
    <name evidence="2" type="ORF">C1SCF055_LOCUS29221</name>
</gene>
<evidence type="ECO:0000313" key="4">
    <source>
        <dbReference type="Proteomes" id="UP001152797"/>
    </source>
</evidence>
<evidence type="ECO:0000313" key="2">
    <source>
        <dbReference type="EMBL" id="CAI4003348.1"/>
    </source>
</evidence>
<sequence length="647" mass="72502">MTKLLLDPDMKATARIIAYVSEPESLATGMMFKNMRSAGQTREFYARWSHWSWLSTARNTLAVLSDLSLLNLIGFNVQFSGTFSPEALVTEDALAATLWKFMASLLSRRGGSNLWYTSGAGSTAGLLHPDTAKVAASLLYLRGAFKTMEIVNQDGSLAAKQALRGHCFTTPAMQWVFKALSSTGFGSVPDILLDYLQEIFSCLLNSKIIEDGNKLQREEETRSSNSKKVSPEQGWFLLMQPSLLHSYDRPEVSNKRLKHTPAGFDLSPVFQHHASREASEEEKLDWNLVKDITGKLEWPTHTPETEQQRAIVFIRNYPLYVLKTYKHACLVWPVTLSDAGAIKFDENEECLRWVHIHDIVDVQVASVIARCPRAMSETCLKNKGVCLLAGSTLPLLQWHAERGFHGVKEACLLKLNAALGFRGVTWGTDDGDAELALSVHLMLNLDPSLTEREGRTRAMRRCNGLREVVHVQEEELVETVVDCLLPSEQRKVINDIAEETQKASKMAKLTSHLSQKYKAALSALPKDRLKSGQERRKAKEKEENDLSKKAAADAKERARVYADRNVDADKALKASLPRQARAWADDTNGRWRMTWVPTGTQKCISWTACGHNVAAVACLKYRWTWSEQFGYGSMPKDVANIVKKLES</sequence>
<dbReference type="EMBL" id="CAMXCT030003250">
    <property type="protein sequence ID" value="CAL4790660.1"/>
    <property type="molecule type" value="Genomic_DNA"/>
</dbReference>
<dbReference type="GO" id="GO:0016301">
    <property type="term" value="F:kinase activity"/>
    <property type="evidence" value="ECO:0007669"/>
    <property type="project" value="UniProtKB-KW"/>
</dbReference>
<protein>
    <submittedName>
        <fullName evidence="3">Calcium/calmodulin-dependent protein kinase kinase 2</fullName>
    </submittedName>
</protein>
<name>A0A9P1D3Y4_9DINO</name>
<reference evidence="2" key="1">
    <citation type="submission" date="2022-10" db="EMBL/GenBank/DDBJ databases">
        <authorList>
            <person name="Chen Y."/>
            <person name="Dougan E. K."/>
            <person name="Chan C."/>
            <person name="Rhodes N."/>
            <person name="Thang M."/>
        </authorList>
    </citation>
    <scope>NUCLEOTIDE SEQUENCE</scope>
</reference>
<dbReference type="OrthoDB" id="440395at2759"/>
<keyword evidence="3" id="KW-0808">Transferase</keyword>
<reference evidence="3 4" key="2">
    <citation type="submission" date="2024-05" db="EMBL/GenBank/DDBJ databases">
        <authorList>
            <person name="Chen Y."/>
            <person name="Shah S."/>
            <person name="Dougan E. K."/>
            <person name="Thang M."/>
            <person name="Chan C."/>
        </authorList>
    </citation>
    <scope>NUCLEOTIDE SEQUENCE [LARGE SCALE GENOMIC DNA]</scope>
</reference>
<evidence type="ECO:0000313" key="3">
    <source>
        <dbReference type="EMBL" id="CAL4790660.1"/>
    </source>
</evidence>
<proteinExistence type="predicted"/>